<dbReference type="Gene3D" id="1.25.40.10">
    <property type="entry name" value="Tetratricopeptide repeat domain"/>
    <property type="match status" value="1"/>
</dbReference>
<evidence type="ECO:0008006" key="3">
    <source>
        <dbReference type="Google" id="ProtNLM"/>
    </source>
</evidence>
<dbReference type="AlphaFoldDB" id="A0A1L8CL02"/>
<dbReference type="EMBL" id="BDFD01000003">
    <property type="protein sequence ID" value="GAV19608.1"/>
    <property type="molecule type" value="Genomic_DNA"/>
</dbReference>
<dbReference type="InterPro" id="IPR011990">
    <property type="entry name" value="TPR-like_helical_dom_sf"/>
</dbReference>
<dbReference type="PROSITE" id="PS51257">
    <property type="entry name" value="PROKAR_LIPOPROTEIN"/>
    <property type="match status" value="1"/>
</dbReference>
<evidence type="ECO:0000313" key="2">
    <source>
        <dbReference type="Proteomes" id="UP000231632"/>
    </source>
</evidence>
<gene>
    <name evidence="1" type="ORF">MMIC_P0556</name>
</gene>
<comment type="caution">
    <text evidence="1">The sequence shown here is derived from an EMBL/GenBank/DDBJ whole genome shotgun (WGS) entry which is preliminary data.</text>
</comment>
<sequence>MRQRLSLSRSAAYLLSLLLIGLLCSCAGRSSHKIAEPENPYILKANNHIQNGLAAMKYERWQSAERSFKLALTSSQLSDDIHLVSHAWYNLAIVRTALKNIAGAEKAYLRVIELTDRHHDSNMHMRARLALALMQQREAKLPDSFNLQQFPASLFTAGQWPADIRLQAARLAQLMQQTSLAKQGYLTVTSETENKQNLLKMKAEAHMGLALLARSESKYGNSLAESEQTLVYCRKIGAPRLTAHALLLQGQLTIIEKAARQDRLERALSIYTALNSHAGQKQVLTALINISPPGKGSALQLRLQQLEDKLGKASEKDTNFSSAKEDH</sequence>
<proteinExistence type="predicted"/>
<accession>A0A1L8CL02</accession>
<dbReference type="SUPFAM" id="SSF48452">
    <property type="entry name" value="TPR-like"/>
    <property type="match status" value="1"/>
</dbReference>
<keyword evidence="2" id="KW-1185">Reference proteome</keyword>
<organism evidence="1 2">
    <name type="scientific">Mariprofundus micogutta</name>
    <dbReference type="NCBI Taxonomy" id="1921010"/>
    <lineage>
        <taxon>Bacteria</taxon>
        <taxon>Pseudomonadati</taxon>
        <taxon>Pseudomonadota</taxon>
        <taxon>Candidatius Mariprofundia</taxon>
        <taxon>Mariprofundales</taxon>
        <taxon>Mariprofundaceae</taxon>
        <taxon>Mariprofundus</taxon>
    </lineage>
</organism>
<evidence type="ECO:0000313" key="1">
    <source>
        <dbReference type="EMBL" id="GAV19608.1"/>
    </source>
</evidence>
<dbReference type="STRING" id="1921010.MMIC_P0556"/>
<name>A0A1L8CL02_9PROT</name>
<dbReference type="OrthoDB" id="5293390at2"/>
<reference evidence="1 2" key="1">
    <citation type="journal article" date="2017" name="Arch. Microbiol.">
        <title>Mariprofundus micogutta sp. nov., a novel iron-oxidizing zetaproteobacterium isolated from a deep-sea hydrothermal field at the Bayonnaise knoll of the Izu-Ogasawara arc, and a description of Mariprofundales ord. nov. and Zetaproteobacteria classis nov.</title>
        <authorList>
            <person name="Makita H."/>
            <person name="Tanaka E."/>
            <person name="Mitsunobu S."/>
            <person name="Miyazaki M."/>
            <person name="Nunoura T."/>
            <person name="Uematsu K."/>
            <person name="Takaki Y."/>
            <person name="Nishi S."/>
            <person name="Shimamura S."/>
            <person name="Takai K."/>
        </authorList>
    </citation>
    <scope>NUCLEOTIDE SEQUENCE [LARGE SCALE GENOMIC DNA]</scope>
    <source>
        <strain evidence="1 2">ET2</strain>
    </source>
</reference>
<dbReference type="RefSeq" id="WP_072658825.1">
    <property type="nucleotide sequence ID" value="NZ_BDFD01000003.1"/>
</dbReference>
<dbReference type="Proteomes" id="UP000231632">
    <property type="component" value="Unassembled WGS sequence"/>
</dbReference>
<protein>
    <recommendedName>
        <fullName evidence="3">Tetratricopeptide repeat protein</fullName>
    </recommendedName>
</protein>